<organism evidence="2 3">
    <name type="scientific">Colletotrichum fructicola (strain Nara gc5)</name>
    <name type="common">Anthracnose fungus</name>
    <name type="synonym">Colletotrichum gloeosporioides (strain Nara gc5)</name>
    <dbReference type="NCBI Taxonomy" id="1213859"/>
    <lineage>
        <taxon>Eukaryota</taxon>
        <taxon>Fungi</taxon>
        <taxon>Dikarya</taxon>
        <taxon>Ascomycota</taxon>
        <taxon>Pezizomycotina</taxon>
        <taxon>Sordariomycetes</taxon>
        <taxon>Hypocreomycetidae</taxon>
        <taxon>Glomerellales</taxon>
        <taxon>Glomerellaceae</taxon>
        <taxon>Colletotrichum</taxon>
        <taxon>Colletotrichum gloeosporioides species complex</taxon>
    </lineage>
</organism>
<gene>
    <name evidence="2" type="ORF">CGGC5_v005720</name>
</gene>
<dbReference type="InterPro" id="IPR056599">
    <property type="entry name" value="AAA_lid_fung"/>
</dbReference>
<accession>A0A7J6J8D9</accession>
<feature type="domain" description="AAA+ ATPase" evidence="1">
    <location>
        <begin position="204"/>
        <end position="305"/>
    </location>
</feature>
<dbReference type="Pfam" id="PF00004">
    <property type="entry name" value="AAA"/>
    <property type="match status" value="1"/>
</dbReference>
<dbReference type="GO" id="GO:0016887">
    <property type="term" value="F:ATP hydrolysis activity"/>
    <property type="evidence" value="ECO:0007669"/>
    <property type="project" value="InterPro"/>
</dbReference>
<comment type="caution">
    <text evidence="2">The sequence shown here is derived from an EMBL/GenBank/DDBJ whole genome shotgun (WGS) entry which is preliminary data.</text>
</comment>
<dbReference type="InterPro" id="IPR027417">
    <property type="entry name" value="P-loop_NTPase"/>
</dbReference>
<evidence type="ECO:0000259" key="1">
    <source>
        <dbReference type="SMART" id="SM00382"/>
    </source>
</evidence>
<dbReference type="SMART" id="SM00382">
    <property type="entry name" value="AAA"/>
    <property type="match status" value="1"/>
</dbReference>
<keyword evidence="3" id="KW-1185">Reference proteome</keyword>
<dbReference type="InterPro" id="IPR003593">
    <property type="entry name" value="AAA+_ATPase"/>
</dbReference>
<dbReference type="PANTHER" id="PTHR46411">
    <property type="entry name" value="FAMILY ATPASE, PUTATIVE-RELATED"/>
    <property type="match status" value="1"/>
</dbReference>
<proteinExistence type="predicted"/>
<dbReference type="GO" id="GO:0005524">
    <property type="term" value="F:ATP binding"/>
    <property type="evidence" value="ECO:0007669"/>
    <property type="project" value="InterPro"/>
</dbReference>
<evidence type="ECO:0000313" key="3">
    <source>
        <dbReference type="Proteomes" id="UP000011096"/>
    </source>
</evidence>
<dbReference type="AlphaFoldDB" id="A0A7J6J8D9"/>
<sequence length="408" mass="47021">MNSPQFHWEFNGHFYHSVNPNVTHKFDWISDEPLEIVNLPLVPYKYLDNTVQFMLQQRGQMIWSCRYQKFVSYSGYDSPELERFIDSRFMIDCNSFRYMQPPPKTSSQTPNAGVIDNFGPTEMKKEEPPAGDFVLLLPATLMGFNMQDKRWKSLVMCRVREVDWDNEAFHCLVLPQDTKDVNKALVTHRVAHSKSSDLIQSKGRGLTLLFHGPPGTGKTLTAESVAEHARKPLYRVTCGDIGTQPEAVEQYMKQVLNRAKVWDCVFLRVLEYYDGILILTSNRVGTLDEGFRSRIQLALEYSKLDRGSRRKIWETFVERLNDDPTISGELDITNLRSNLAELSKYELNGREIRNAINVAKPVALSCGDKVDFQCLKKVIGVQSRFDRYIRDMNEGLDDDKVAREEGKR</sequence>
<dbReference type="Pfam" id="PF23232">
    <property type="entry name" value="AAA_lid_13"/>
    <property type="match status" value="1"/>
</dbReference>
<reference evidence="2 3" key="1">
    <citation type="submission" date="2012-08" db="EMBL/GenBank/DDBJ databases">
        <authorList>
            <person name="Gan P.H.P."/>
            <person name="Ikeda K."/>
            <person name="Irieda H."/>
            <person name="Narusaka M."/>
            <person name="O'Connell R.J."/>
            <person name="Narusaka Y."/>
            <person name="Takano Y."/>
            <person name="Kubo Y."/>
            <person name="Shirasu K."/>
        </authorList>
    </citation>
    <scope>NUCLEOTIDE SEQUENCE [LARGE SCALE GENOMIC DNA]</scope>
    <source>
        <strain evidence="2 3">Nara gc5</strain>
    </source>
</reference>
<reference evidence="2 3" key="2">
    <citation type="submission" date="2020-04" db="EMBL/GenBank/DDBJ databases">
        <title>Genome sequencing and assembly of multiple isolates from the Colletotrichum gloeosporioides species complex.</title>
        <authorList>
            <person name="Gan P."/>
            <person name="Shirasu K."/>
        </authorList>
    </citation>
    <scope>NUCLEOTIDE SEQUENCE [LARGE SCALE GENOMIC DNA]</scope>
    <source>
        <strain evidence="2 3">Nara gc5</strain>
    </source>
</reference>
<dbReference type="EMBL" id="ANPB02000003">
    <property type="protein sequence ID" value="KAF4486189.1"/>
    <property type="molecule type" value="Genomic_DNA"/>
</dbReference>
<dbReference type="Gene3D" id="3.40.50.300">
    <property type="entry name" value="P-loop containing nucleotide triphosphate hydrolases"/>
    <property type="match status" value="1"/>
</dbReference>
<dbReference type="PANTHER" id="PTHR46411:SF2">
    <property type="entry name" value="AAA+ ATPASE DOMAIN-CONTAINING PROTEIN"/>
    <property type="match status" value="1"/>
</dbReference>
<name>A0A7J6J8D9_COLFN</name>
<dbReference type="OrthoDB" id="10042665at2759"/>
<dbReference type="SUPFAM" id="SSF52540">
    <property type="entry name" value="P-loop containing nucleoside triphosphate hydrolases"/>
    <property type="match status" value="1"/>
</dbReference>
<evidence type="ECO:0000313" key="2">
    <source>
        <dbReference type="EMBL" id="KAF4486189.1"/>
    </source>
</evidence>
<dbReference type="RefSeq" id="XP_066008993.1">
    <property type="nucleotide sequence ID" value="XM_066151501.1"/>
</dbReference>
<dbReference type="InParanoid" id="A0A7J6J8D9"/>
<dbReference type="GeneID" id="43608435"/>
<protein>
    <recommendedName>
        <fullName evidence="1">AAA+ ATPase domain-containing protein</fullName>
    </recommendedName>
</protein>
<dbReference type="InterPro" id="IPR003959">
    <property type="entry name" value="ATPase_AAA_core"/>
</dbReference>
<dbReference type="Proteomes" id="UP000011096">
    <property type="component" value="Unassembled WGS sequence"/>
</dbReference>